<evidence type="ECO:0000313" key="1">
    <source>
        <dbReference type="EMBL" id="QFG12317.1"/>
    </source>
</evidence>
<organism evidence="1 2">
    <name type="scientific">Gordonia phage Ranch</name>
    <dbReference type="NCBI Taxonomy" id="2599848"/>
    <lineage>
        <taxon>Viruses</taxon>
        <taxon>Duplodnaviria</taxon>
        <taxon>Heunggongvirae</taxon>
        <taxon>Uroviricota</taxon>
        <taxon>Caudoviricetes</taxon>
        <taxon>Dovevirinae</taxon>
        <taxon>Lambovirus</taxon>
        <taxon>Lambovirus ranch</taxon>
    </lineage>
</organism>
<dbReference type="RefSeq" id="YP_009852456.1">
    <property type="nucleotide sequence ID" value="NC_048813.1"/>
</dbReference>
<evidence type="ECO:0000313" key="2">
    <source>
        <dbReference type="Proteomes" id="UP000325813"/>
    </source>
</evidence>
<dbReference type="KEGG" id="vg:55623088"/>
<keyword evidence="2" id="KW-1185">Reference proteome</keyword>
<dbReference type="Proteomes" id="UP000325813">
    <property type="component" value="Segment"/>
</dbReference>
<sequence length="167" mass="17445">MANVWYIGDAQVRDITLNGSTFSWSIWNGWSIPESAFTSGQLAELDADPGFLLGQTGPRTLPPWSPDSTVGRESVYLQQMKVIRDEIPGRLSQAALDATYAPVARAVPTGGSTGQVLTKTADGTAWQAAPSGGGGGGIVENPTRPGTFLTTGIIENPARPGTFLIGA</sequence>
<name>A0A5J6TQR3_9CAUD</name>
<evidence type="ECO:0008006" key="3">
    <source>
        <dbReference type="Google" id="ProtNLM"/>
    </source>
</evidence>
<reference evidence="1 2" key="1">
    <citation type="submission" date="2019-07" db="EMBL/GenBank/DDBJ databases">
        <authorList>
            <person name="Fryberger R.B."/>
            <person name="Stoner T.H."/>
            <person name="Garlena R.A."/>
            <person name="Russell D.A."/>
            <person name="Pope W.H."/>
            <person name="Jacobs-Sera D."/>
            <person name="Hatfull G.F."/>
        </authorList>
    </citation>
    <scope>NUCLEOTIDE SEQUENCE [LARGE SCALE GENOMIC DNA]</scope>
</reference>
<accession>A0A5J6TQR3</accession>
<dbReference type="GeneID" id="55623088"/>
<gene>
    <name evidence="1" type="primary">4</name>
    <name evidence="1" type="ORF">PBI_RANCH_4</name>
</gene>
<protein>
    <recommendedName>
        <fullName evidence="3">Minor tail protein</fullName>
    </recommendedName>
</protein>
<proteinExistence type="predicted"/>
<dbReference type="EMBL" id="MN234207">
    <property type="protein sequence ID" value="QFG12317.1"/>
    <property type="molecule type" value="Genomic_DNA"/>
</dbReference>